<evidence type="ECO:0000256" key="2">
    <source>
        <dbReference type="ARBA" id="ARBA00022692"/>
    </source>
</evidence>
<evidence type="ECO:0000313" key="7">
    <source>
        <dbReference type="EMBL" id="SNB75791.1"/>
    </source>
</evidence>
<dbReference type="EMBL" id="FYEK01000077">
    <property type="protein sequence ID" value="SNB75791.1"/>
    <property type="molecule type" value="Genomic_DNA"/>
</dbReference>
<protein>
    <submittedName>
        <fullName evidence="7">Uncharacterized membrane protein SpoIIM, required for sporulation</fullName>
    </submittedName>
</protein>
<dbReference type="PANTHER" id="PTHR35337:SF1">
    <property type="entry name" value="SLR1478 PROTEIN"/>
    <property type="match status" value="1"/>
</dbReference>
<feature type="transmembrane region" description="Helical" evidence="5">
    <location>
        <begin position="300"/>
        <end position="325"/>
    </location>
</feature>
<keyword evidence="3 5" id="KW-1133">Transmembrane helix</keyword>
<evidence type="ECO:0000259" key="6">
    <source>
        <dbReference type="Pfam" id="PF01061"/>
    </source>
</evidence>
<organism evidence="7 8">
    <name type="scientific">Thermoflexus hugenholtzii JAD2</name>
    <dbReference type="NCBI Taxonomy" id="877466"/>
    <lineage>
        <taxon>Bacteria</taxon>
        <taxon>Bacillati</taxon>
        <taxon>Chloroflexota</taxon>
        <taxon>Thermoflexia</taxon>
        <taxon>Thermoflexales</taxon>
        <taxon>Thermoflexaceae</taxon>
        <taxon>Thermoflexus</taxon>
    </lineage>
</organism>
<feature type="transmembrane region" description="Helical" evidence="5">
    <location>
        <begin position="166"/>
        <end position="186"/>
    </location>
</feature>
<dbReference type="AlphaFoldDB" id="A0A212RT27"/>
<dbReference type="InterPro" id="IPR013525">
    <property type="entry name" value="ABC2_TM"/>
</dbReference>
<name>A0A212RT27_9CHLR</name>
<evidence type="ECO:0000313" key="8">
    <source>
        <dbReference type="Proteomes" id="UP000197025"/>
    </source>
</evidence>
<dbReference type="OrthoDB" id="138538at2"/>
<feature type="transmembrane region" description="Helical" evidence="5">
    <location>
        <begin position="448"/>
        <end position="472"/>
    </location>
</feature>
<dbReference type="InParanoid" id="A0A212RT27"/>
<accession>A0A212RT27</accession>
<evidence type="ECO:0000256" key="5">
    <source>
        <dbReference type="SAM" id="Phobius"/>
    </source>
</evidence>
<dbReference type="RefSeq" id="WP_088572468.1">
    <property type="nucleotide sequence ID" value="NZ_FYEK01000077.1"/>
</dbReference>
<sequence length="490" mass="52998">MPLVNEGMGLRDLGKRGQRWLRGAWVIFRRDLLDILRDWRLVSPLALLLFIFPVLALLSAEAATRYMAQFGAQLVAERLLPFLALATGFLPLTVCLIIPLETFVGEKERRTLEPLLAAPVSDLQLYVGKGLAALIVPTATSLLGVTLYLLILIARRALPPEPALVLSLYGILSLHAVVMVAGAIVISTQSHSVRGANLLASFIILPLSMLLVFESSLLFWGSYRMLVIILCILLAYAVLLVRMGIALFNREQLLSAEFDTLDLRGMARGFWRALRTGDPDGLPRSGWDGLWGPIRRSGGALATLALLGLMGFALGWSLTPGIGSLPAEAILERLGPGGQNLSRSLALPLTAWGIFIHNLRAVLVNTLLGALSLGLWVAFYPVGLMGFIGMLLRMLFTIDPSLGMAGILAVLPHGLVELPAVGLAFAGALRLSLTLLTPPHPRSLRDRLLLALADWIKLLGLAIPPLLLAAWIEAHVTPHLVLGWLAARLP</sequence>
<evidence type="ECO:0000256" key="4">
    <source>
        <dbReference type="ARBA" id="ARBA00023136"/>
    </source>
</evidence>
<feature type="transmembrane region" description="Helical" evidence="5">
    <location>
        <begin position="226"/>
        <end position="248"/>
    </location>
</feature>
<dbReference type="Pfam" id="PF01944">
    <property type="entry name" value="SpoIIM"/>
    <property type="match status" value="1"/>
</dbReference>
<keyword evidence="4 5" id="KW-0472">Membrane</keyword>
<proteinExistence type="predicted"/>
<keyword evidence="8" id="KW-1185">Reference proteome</keyword>
<feature type="transmembrane region" description="Helical" evidence="5">
    <location>
        <begin position="39"/>
        <end position="59"/>
    </location>
</feature>
<evidence type="ECO:0000256" key="1">
    <source>
        <dbReference type="ARBA" id="ARBA00004141"/>
    </source>
</evidence>
<feature type="transmembrane region" description="Helical" evidence="5">
    <location>
        <begin position="375"/>
        <end position="396"/>
    </location>
</feature>
<feature type="transmembrane region" description="Helical" evidence="5">
    <location>
        <begin position="131"/>
        <end position="154"/>
    </location>
</feature>
<feature type="transmembrane region" description="Helical" evidence="5">
    <location>
        <begin position="79"/>
        <end position="100"/>
    </location>
</feature>
<feature type="transmembrane region" description="Helical" evidence="5">
    <location>
        <begin position="198"/>
        <end position="220"/>
    </location>
</feature>
<keyword evidence="2 5" id="KW-0812">Transmembrane</keyword>
<gene>
    <name evidence="7" type="ORF">SAMN02746019_00020400</name>
</gene>
<evidence type="ECO:0000256" key="3">
    <source>
        <dbReference type="ARBA" id="ARBA00022989"/>
    </source>
</evidence>
<feature type="domain" description="ABC-2 type transporter transmembrane" evidence="6">
    <location>
        <begin position="25"/>
        <end position="210"/>
    </location>
</feature>
<dbReference type="Proteomes" id="UP000197025">
    <property type="component" value="Unassembled WGS sequence"/>
</dbReference>
<comment type="subcellular location">
    <subcellularLocation>
        <location evidence="1">Membrane</location>
        <topology evidence="1">Multi-pass membrane protein</topology>
    </subcellularLocation>
</comment>
<feature type="transmembrane region" description="Helical" evidence="5">
    <location>
        <begin position="416"/>
        <end position="436"/>
    </location>
</feature>
<dbReference type="PANTHER" id="PTHR35337">
    <property type="entry name" value="SLR1478 PROTEIN"/>
    <property type="match status" value="1"/>
</dbReference>
<reference evidence="8" key="1">
    <citation type="submission" date="2017-06" db="EMBL/GenBank/DDBJ databases">
        <authorList>
            <person name="Varghese N."/>
            <person name="Submissions S."/>
        </authorList>
    </citation>
    <scope>NUCLEOTIDE SEQUENCE [LARGE SCALE GENOMIC DNA]</scope>
    <source>
        <strain evidence="8">JAD2</strain>
    </source>
</reference>
<dbReference type="GO" id="GO:0005886">
    <property type="term" value="C:plasma membrane"/>
    <property type="evidence" value="ECO:0007669"/>
    <property type="project" value="UniProtKB-SubCell"/>
</dbReference>
<dbReference type="GO" id="GO:0140359">
    <property type="term" value="F:ABC-type transporter activity"/>
    <property type="evidence" value="ECO:0007669"/>
    <property type="project" value="InterPro"/>
</dbReference>
<dbReference type="Pfam" id="PF01061">
    <property type="entry name" value="ABC2_membrane"/>
    <property type="match status" value="1"/>
</dbReference>
<dbReference type="InterPro" id="IPR002798">
    <property type="entry name" value="SpoIIM-like"/>
</dbReference>